<dbReference type="Proteomes" id="UP000676079">
    <property type="component" value="Chromosome"/>
</dbReference>
<dbReference type="Pfam" id="PF05974">
    <property type="entry name" value="DUF892"/>
    <property type="match status" value="1"/>
</dbReference>
<dbReference type="InterPro" id="IPR010287">
    <property type="entry name" value="DUF892_YciF-like"/>
</dbReference>
<sequence length="161" mass="17963">MTSRERLIDWLNDAYAMERSLEETLERHLKDAEGEPEVHARIQRHLEETRRQAETVESCVQSLGGKVSKVKSVFAEMMGAVQGMANRPAKDTLVKNSLADYAAEHFEIACYKALIVAARELGEVGIAERLTGILREEEAMARFLEEKLPHAVRGALADADA</sequence>
<reference evidence="1 2" key="1">
    <citation type="submission" date="2021-05" db="EMBL/GenBank/DDBJ databases">
        <title>Direct Submission.</title>
        <authorList>
            <person name="Li K."/>
            <person name="Gao J."/>
        </authorList>
    </citation>
    <scope>NUCLEOTIDE SEQUENCE [LARGE SCALE GENOMIC DNA]</scope>
    <source>
        <strain evidence="1 2">Mg02</strain>
    </source>
</reference>
<dbReference type="InterPro" id="IPR012347">
    <property type="entry name" value="Ferritin-like"/>
</dbReference>
<evidence type="ECO:0000313" key="1">
    <source>
        <dbReference type="EMBL" id="QUX22439.1"/>
    </source>
</evidence>
<dbReference type="EMBL" id="CP074133">
    <property type="protein sequence ID" value="QUX22439.1"/>
    <property type="molecule type" value="Genomic_DNA"/>
</dbReference>
<organism evidence="1 2">
    <name type="scientific">Nocardiopsis changdeensis</name>
    <dbReference type="NCBI Taxonomy" id="2831969"/>
    <lineage>
        <taxon>Bacteria</taxon>
        <taxon>Bacillati</taxon>
        <taxon>Actinomycetota</taxon>
        <taxon>Actinomycetes</taxon>
        <taxon>Streptosporangiales</taxon>
        <taxon>Nocardiopsidaceae</taxon>
        <taxon>Nocardiopsis</taxon>
    </lineage>
</organism>
<dbReference type="InterPro" id="IPR047114">
    <property type="entry name" value="YciF"/>
</dbReference>
<dbReference type="PANTHER" id="PTHR30565">
    <property type="entry name" value="PROTEIN YCIF"/>
    <property type="match status" value="1"/>
</dbReference>
<dbReference type="SUPFAM" id="SSF47240">
    <property type="entry name" value="Ferritin-like"/>
    <property type="match status" value="1"/>
</dbReference>
<protein>
    <submittedName>
        <fullName evidence="1">Ferritin-like domain-containing protein</fullName>
    </submittedName>
</protein>
<gene>
    <name evidence="1" type="ORF">KGD84_29660</name>
</gene>
<proteinExistence type="predicted"/>
<name>A0ABX8BMA8_9ACTN</name>
<keyword evidence="2" id="KW-1185">Reference proteome</keyword>
<dbReference type="RefSeq" id="WP_220563655.1">
    <property type="nucleotide sequence ID" value="NZ_CP074133.1"/>
</dbReference>
<evidence type="ECO:0000313" key="2">
    <source>
        <dbReference type="Proteomes" id="UP000676079"/>
    </source>
</evidence>
<accession>A0ABX8BMA8</accession>
<dbReference type="InterPro" id="IPR009078">
    <property type="entry name" value="Ferritin-like_SF"/>
</dbReference>
<dbReference type="PANTHER" id="PTHR30565:SF9">
    <property type="entry name" value="PROTEIN YCIF"/>
    <property type="match status" value="1"/>
</dbReference>
<dbReference type="Gene3D" id="1.20.1260.10">
    <property type="match status" value="1"/>
</dbReference>